<name>A0A3S0IQ53_9GAMM</name>
<accession>A0A3S0IQ53</accession>
<protein>
    <submittedName>
        <fullName evidence="1">Uncharacterized protein</fullName>
    </submittedName>
</protein>
<keyword evidence="2" id="KW-1185">Reference proteome</keyword>
<dbReference type="OrthoDB" id="1496224at2"/>
<comment type="caution">
    <text evidence="1">The sequence shown here is derived from an EMBL/GenBank/DDBJ whole genome shotgun (WGS) entry which is preliminary data.</text>
</comment>
<sequence>MLPKEIAQAAISELNQKLTNEIFLIIQDNRELMQAYLKAIETGSVESVNTAIGKEIKAIYQLEDFDGREENPSCTLIKSHQMFK</sequence>
<reference evidence="1 2" key="1">
    <citation type="submission" date="2018-12" db="EMBL/GenBank/DDBJ databases">
        <authorList>
            <person name="Yu L."/>
        </authorList>
    </citation>
    <scope>NUCLEOTIDE SEQUENCE [LARGE SCALE GENOMIC DNA]</scope>
    <source>
        <strain evidence="1 2">HAW-EB2</strain>
    </source>
</reference>
<gene>
    <name evidence="1" type="ORF">EKG38_06130</name>
</gene>
<dbReference type="AlphaFoldDB" id="A0A3S0IQ53"/>
<dbReference type="Proteomes" id="UP000267448">
    <property type="component" value="Unassembled WGS sequence"/>
</dbReference>
<proteinExistence type="predicted"/>
<dbReference type="EMBL" id="RXNU01000002">
    <property type="protein sequence ID" value="RTR40291.1"/>
    <property type="molecule type" value="Genomic_DNA"/>
</dbReference>
<evidence type="ECO:0000313" key="1">
    <source>
        <dbReference type="EMBL" id="RTR40291.1"/>
    </source>
</evidence>
<dbReference type="RefSeq" id="WP_126519356.1">
    <property type="nucleotide sequence ID" value="NZ_RXNU01000002.1"/>
</dbReference>
<organism evidence="1 2">
    <name type="scientific">Shewanella canadensis</name>
    <dbReference type="NCBI Taxonomy" id="271096"/>
    <lineage>
        <taxon>Bacteria</taxon>
        <taxon>Pseudomonadati</taxon>
        <taxon>Pseudomonadota</taxon>
        <taxon>Gammaproteobacteria</taxon>
        <taxon>Alteromonadales</taxon>
        <taxon>Shewanellaceae</taxon>
        <taxon>Shewanella</taxon>
    </lineage>
</organism>
<evidence type="ECO:0000313" key="2">
    <source>
        <dbReference type="Proteomes" id="UP000267448"/>
    </source>
</evidence>